<dbReference type="EMBL" id="DS546123">
    <property type="protein sequence ID" value="EDQ48663.1"/>
    <property type="molecule type" value="Genomic_DNA"/>
</dbReference>
<proteinExistence type="predicted"/>
<name>A9U6P1_PHYPA</name>
<sequence length="529" mass="54436">MSTAQAWVLGSAPKALGVGLEADDDFIALDEFRGHGVSDALRSLKVEVGGLLEAVGGVEQLAFLEVVADQLQAHGHAGLAKACGHAHAGQAGQRCGQREDVGQVVGQRVALSAQLPGHGGRGGAGDHVALLEGGLEVVGDHAADLLRLQVVGVVVALGQHIGADHDAALDLVAEAFGTGLLVHVHQAGGHGHGRAARGAAGHAVRVPGVAHGRGGVEAHGRDGRVLVGRAHGEFIAVELAQRHGAGLCQARHHGGVEGRAVAGQHLAGGRGREIARDEDVLVRNGHASQAAALALGNQGVGSAGLGQGGLFVDADEGAQVLVRLGAGQEMLGGFDGAELALAQQGRQGRHAERVQISVTRARGAYSITLGTRNRPRSTAGALRWLASRWSGSLAMSSRRRRAMSWMAATGCDSGLTPEVSTACIFSTMPKKSLSWPSMRSLSVEESSSRARFAMRAMSCAFSAIGFLKGATGCKPVFQAPAVEVIHRGYGIISALPQYPLRAGHCAKSQPHPDSLTFIPAMAGRRACRA</sequence>
<dbReference type="AlphaFoldDB" id="A9U6P1"/>
<organism>
    <name type="scientific">Physcomitrium patens</name>
    <name type="common">Spreading-leaved earth moss</name>
    <name type="synonym">Physcomitrella patens</name>
    <dbReference type="NCBI Taxonomy" id="3218"/>
    <lineage>
        <taxon>Eukaryota</taxon>
        <taxon>Viridiplantae</taxon>
        <taxon>Streptophyta</taxon>
        <taxon>Embryophyta</taxon>
        <taxon>Bryophyta</taxon>
        <taxon>Bryophytina</taxon>
        <taxon>Bryopsida</taxon>
        <taxon>Funariidae</taxon>
        <taxon>Funariales</taxon>
        <taxon>Funariaceae</taxon>
        <taxon>Physcomitrium</taxon>
    </lineage>
</organism>
<accession>A9U6P1</accession>
<protein>
    <submittedName>
        <fullName evidence="1">Predicted protein</fullName>
    </submittedName>
</protein>
<evidence type="ECO:0000313" key="1">
    <source>
        <dbReference type="EMBL" id="EDQ48663.1"/>
    </source>
</evidence>
<gene>
    <name evidence="1" type="ORF">PHYPADRAFT_103400</name>
</gene>
<reference evidence="1" key="1">
    <citation type="journal article" date="2008" name="Science">
        <title>The Physcomitrella genome reveals evolutionary insights into the conquest of land by plants.</title>
        <authorList>
            <person name="Rensing S."/>
            <person name="Lang D."/>
            <person name="Zimmer A."/>
            <person name="Terry A."/>
            <person name="Salamov A."/>
            <person name="Shapiro H."/>
            <person name="Nishiyama T."/>
            <person name="Perroud P.-F."/>
            <person name="Lindquist E."/>
            <person name="Kamisugi Y."/>
            <person name="Tanahashi T."/>
            <person name="Sakakibara K."/>
            <person name="Fujita T."/>
            <person name="Oishi K."/>
            <person name="Shin-I T."/>
            <person name="Kuroki Y."/>
            <person name="Toyoda A."/>
            <person name="Suzuki Y."/>
            <person name="Hashimoto A."/>
            <person name="Yamaguchi K."/>
            <person name="Sugano A."/>
            <person name="Kohara Y."/>
            <person name="Fujiyama A."/>
            <person name="Anterola A."/>
            <person name="Aoki S."/>
            <person name="Ashton N."/>
            <person name="Barbazuk W.B."/>
            <person name="Barker E."/>
            <person name="Bennetzen J."/>
            <person name="Bezanilla M."/>
            <person name="Blankenship R."/>
            <person name="Cho S.H."/>
            <person name="Dutcher S."/>
            <person name="Estelle M."/>
            <person name="Fawcett J.A."/>
            <person name="Gundlach H."/>
            <person name="Hanada K."/>
            <person name="Heyl A."/>
            <person name="Hicks K.A."/>
            <person name="Hugh J."/>
            <person name="Lohr M."/>
            <person name="Mayer K."/>
            <person name="Melkozernov A."/>
            <person name="Murata T."/>
            <person name="Nelson D."/>
            <person name="Pils B."/>
            <person name="Prigge M."/>
            <person name="Reiss B."/>
            <person name="Renner T."/>
            <person name="Rombauts S."/>
            <person name="Rushton P."/>
            <person name="Sanderfoot A."/>
            <person name="Schween G."/>
            <person name="Shiu S.-H."/>
            <person name="Stueber K."/>
            <person name="Theodoulou F.L."/>
            <person name="Tu H."/>
            <person name="Van de Peer Y."/>
            <person name="Verrier P.J."/>
            <person name="Waters E."/>
            <person name="Wood A."/>
            <person name="Yang L."/>
            <person name="Cove D."/>
            <person name="Cuming A."/>
            <person name="Hasebe M."/>
            <person name="Lucas S."/>
            <person name="Mishler D.B."/>
            <person name="Reski R."/>
            <person name="Grigoriev I."/>
            <person name="Quatrano R.S."/>
            <person name="Boore J.L."/>
        </authorList>
    </citation>
    <scope>NUCLEOTIDE SEQUENCE [LARGE SCALE GENOMIC DNA]</scope>
</reference>